<evidence type="ECO:0000313" key="1">
    <source>
        <dbReference type="EMBL" id="CAI2718166.1"/>
    </source>
</evidence>
<reference evidence="1 2" key="1">
    <citation type="submission" date="2022-09" db="EMBL/GenBank/DDBJ databases">
        <authorList>
            <person name="Kop L."/>
        </authorList>
    </citation>
    <scope>NUCLEOTIDE SEQUENCE [LARGE SCALE GENOMIC DNA]</scope>
    <source>
        <strain evidence="1 2">347</strain>
    </source>
</reference>
<dbReference type="PANTHER" id="PTHR46246">
    <property type="entry name" value="GUANOSINE-3',5'-BIS(DIPHOSPHATE) 3'-PYROPHOSPHOHYDROLASE MESH1"/>
    <property type="match status" value="1"/>
</dbReference>
<accession>A0ABN8W2H7</accession>
<dbReference type="Gene3D" id="1.10.3210.10">
    <property type="entry name" value="Hypothetical protein af1432"/>
    <property type="match status" value="1"/>
</dbReference>
<organism evidence="1 2">
    <name type="scientific">Nitrospina watsonii</name>
    <dbReference type="NCBI Taxonomy" id="1323948"/>
    <lineage>
        <taxon>Bacteria</taxon>
        <taxon>Pseudomonadati</taxon>
        <taxon>Nitrospinota/Tectimicrobiota group</taxon>
        <taxon>Nitrospinota</taxon>
        <taxon>Nitrospinia</taxon>
        <taxon>Nitrospinales</taxon>
        <taxon>Nitrospinaceae</taxon>
        <taxon>Nitrospina</taxon>
    </lineage>
</organism>
<gene>
    <name evidence="1" type="ORF">NSPWAT_1307</name>
</gene>
<dbReference type="PANTHER" id="PTHR46246:SF1">
    <property type="entry name" value="GUANOSINE-3',5'-BIS(DIPHOSPHATE) 3'-PYROPHOSPHOHYDROLASE MESH1"/>
    <property type="match status" value="1"/>
</dbReference>
<keyword evidence="2" id="KW-1185">Reference proteome</keyword>
<proteinExistence type="predicted"/>
<sequence>MNRILLVEPGALGKIKKAFQTVQQAHSGQFRKGADRELFYYHPRRVCKAYLQFQHKTLDGALAALCHDLVEDTWVTLQDIECWFGYQVRQLVDDLTKPEHVSHLDYLQRFEDWPLESKKIKVCDIEDNVLSSRTIPVELRRSMMIKWKRYLDALTPRPHDNSAASQEYVLKRNHVLAIFESESTAMIRSLSGSE</sequence>
<protein>
    <recommendedName>
        <fullName evidence="3">HD/PDEase domain-containing protein</fullName>
    </recommendedName>
</protein>
<evidence type="ECO:0008006" key="3">
    <source>
        <dbReference type="Google" id="ProtNLM"/>
    </source>
</evidence>
<dbReference type="Proteomes" id="UP001157733">
    <property type="component" value="Chromosome"/>
</dbReference>
<name>A0ABN8W2H7_9BACT</name>
<dbReference type="InterPro" id="IPR052194">
    <property type="entry name" value="MESH1"/>
</dbReference>
<evidence type="ECO:0000313" key="2">
    <source>
        <dbReference type="Proteomes" id="UP001157733"/>
    </source>
</evidence>
<dbReference type="SUPFAM" id="SSF109604">
    <property type="entry name" value="HD-domain/PDEase-like"/>
    <property type="match status" value="1"/>
</dbReference>
<dbReference type="EMBL" id="OX336137">
    <property type="protein sequence ID" value="CAI2718166.1"/>
    <property type="molecule type" value="Genomic_DNA"/>
</dbReference>
<dbReference type="RefSeq" id="WP_282011073.1">
    <property type="nucleotide sequence ID" value="NZ_OX336137.1"/>
</dbReference>